<feature type="non-terminal residue" evidence="2">
    <location>
        <position position="90"/>
    </location>
</feature>
<reference evidence="2 3" key="1">
    <citation type="submission" date="2011-02" db="EMBL/GenBank/DDBJ databases">
        <title>The Genome Sequence of Sphaeroforma arctica JP610.</title>
        <authorList>
            <consortium name="The Broad Institute Genome Sequencing Platform"/>
            <person name="Russ C."/>
            <person name="Cuomo C."/>
            <person name="Young S.K."/>
            <person name="Zeng Q."/>
            <person name="Gargeya S."/>
            <person name="Alvarado L."/>
            <person name="Berlin A."/>
            <person name="Chapman S.B."/>
            <person name="Chen Z."/>
            <person name="Freedman E."/>
            <person name="Gellesch M."/>
            <person name="Goldberg J."/>
            <person name="Griggs A."/>
            <person name="Gujja S."/>
            <person name="Heilman E."/>
            <person name="Heiman D."/>
            <person name="Howarth C."/>
            <person name="Mehta T."/>
            <person name="Neiman D."/>
            <person name="Pearson M."/>
            <person name="Roberts A."/>
            <person name="Saif S."/>
            <person name="Shea T."/>
            <person name="Shenoy N."/>
            <person name="Sisk P."/>
            <person name="Stolte C."/>
            <person name="Sykes S."/>
            <person name="White J."/>
            <person name="Yandava C."/>
            <person name="Burger G."/>
            <person name="Gray M.W."/>
            <person name="Holland P.W.H."/>
            <person name="King N."/>
            <person name="Lang F.B.F."/>
            <person name="Roger A.J."/>
            <person name="Ruiz-Trillo I."/>
            <person name="Haas B."/>
            <person name="Nusbaum C."/>
            <person name="Birren B."/>
        </authorList>
    </citation>
    <scope>NUCLEOTIDE SEQUENCE [LARGE SCALE GENOMIC DNA]</scope>
    <source>
        <strain evidence="2 3">JP610</strain>
    </source>
</reference>
<evidence type="ECO:0000313" key="2">
    <source>
        <dbReference type="EMBL" id="KNC78717.1"/>
    </source>
</evidence>
<organism evidence="2 3">
    <name type="scientific">Sphaeroforma arctica JP610</name>
    <dbReference type="NCBI Taxonomy" id="667725"/>
    <lineage>
        <taxon>Eukaryota</taxon>
        <taxon>Ichthyosporea</taxon>
        <taxon>Ichthyophonida</taxon>
        <taxon>Sphaeroforma</taxon>
    </lineage>
</organism>
<dbReference type="Proteomes" id="UP000054560">
    <property type="component" value="Unassembled WGS sequence"/>
</dbReference>
<feature type="region of interest" description="Disordered" evidence="1">
    <location>
        <begin position="1"/>
        <end position="90"/>
    </location>
</feature>
<evidence type="ECO:0000256" key="1">
    <source>
        <dbReference type="SAM" id="MobiDB-lite"/>
    </source>
</evidence>
<dbReference type="AlphaFoldDB" id="A0A0L0FPI5"/>
<keyword evidence="3" id="KW-1185">Reference proteome</keyword>
<dbReference type="RefSeq" id="XP_014152619.1">
    <property type="nucleotide sequence ID" value="XM_014297144.1"/>
</dbReference>
<name>A0A0L0FPI5_9EUKA</name>
<accession>A0A0L0FPI5</accession>
<feature type="compositionally biased region" description="Basic and acidic residues" evidence="1">
    <location>
        <begin position="78"/>
        <end position="90"/>
    </location>
</feature>
<proteinExistence type="predicted"/>
<protein>
    <submittedName>
        <fullName evidence="2">Uncharacterized protein</fullName>
    </submittedName>
</protein>
<dbReference type="EMBL" id="KQ242437">
    <property type="protein sequence ID" value="KNC78717.1"/>
    <property type="molecule type" value="Genomic_DNA"/>
</dbReference>
<sequence>MTSKPATPATPKVKGRIVDVNATPMRMTPKREAKSNNPYCTKYDDDQAADGEDSSNRKRKLSGHSSDRPNKTLGLGGKEPKSKEEKGLPE</sequence>
<evidence type="ECO:0000313" key="3">
    <source>
        <dbReference type="Proteomes" id="UP000054560"/>
    </source>
</evidence>
<gene>
    <name evidence="2" type="ORF">SARC_08856</name>
</gene>
<dbReference type="GeneID" id="25909360"/>